<keyword evidence="2" id="KW-0963">Cytoplasm</keyword>
<feature type="compositionally biased region" description="Basic and acidic residues" evidence="6">
    <location>
        <begin position="860"/>
        <end position="869"/>
    </location>
</feature>
<evidence type="ECO:0000256" key="6">
    <source>
        <dbReference type="SAM" id="MobiDB-lite"/>
    </source>
</evidence>
<dbReference type="EMBL" id="BK032605">
    <property type="protein sequence ID" value="DAF50883.1"/>
    <property type="molecule type" value="Genomic_DNA"/>
</dbReference>
<feature type="coiled-coil region" evidence="5">
    <location>
        <begin position="388"/>
        <end position="452"/>
    </location>
</feature>
<keyword evidence="3" id="KW-0505">Motor protein</keyword>
<dbReference type="GO" id="GO:0008574">
    <property type="term" value="F:plus-end-directed microtubule motor activity"/>
    <property type="evidence" value="ECO:0007669"/>
    <property type="project" value="TreeGrafter"/>
</dbReference>
<dbReference type="InterPro" id="IPR047149">
    <property type="entry name" value="KIF11-like"/>
</dbReference>
<dbReference type="GO" id="GO:0051231">
    <property type="term" value="P:spindle elongation"/>
    <property type="evidence" value="ECO:0007669"/>
    <property type="project" value="TreeGrafter"/>
</dbReference>
<dbReference type="PANTHER" id="PTHR47970">
    <property type="entry name" value="KINESIN-LIKE PROTEIN KIF11"/>
    <property type="match status" value="1"/>
</dbReference>
<feature type="region of interest" description="Disordered" evidence="6">
    <location>
        <begin position="852"/>
        <end position="873"/>
    </location>
</feature>
<feature type="coiled-coil region" evidence="5">
    <location>
        <begin position="1028"/>
        <end position="1071"/>
    </location>
</feature>
<sequence>MAAADEILGISGQMDISDIQASLDKLCDGLNRVGVDTEALSQRMNKALNEVAQSDEDLATKTTKAMQVLKSAMDEATKGIQLVPEMIDNANKRVETIEGTIGKLNEQLAKTEKGSEAFGSLTKQIEAQKHSLELAKGDVKDLVESYDGVRNSISQVNGAYQALSAFSVASTSANSVQSATNIAVGATATTAATATSVEAAAHVANAEAATQNAEAENQNVEATKHLTEALQQYISVASGRAEIERMQSESAKELKADMKLYEKTIEDIQNKLSTTDFAKNIEEATKKIEVQKSKIEGYKNAINNLSAADNETGNGANYYNKLIEKAQANIDALQSKINDWQIEQQRLNADLQQYNALLEAANKIQGGSTIVQSDATSTVKINVEDTSLSELTSKLDESKQKLQDLEAEASKMDGKPLGEKQKEDLQKLQSEIEKTKNNISVLQEAIREKNEETFIGRLRNQISDFGQKISDFGQSIKDKITQPIDELKAKVSGSSIGQRFSEEFAQAKSGLSDFKDGIINVMTANGKLQGEIGKVGEAFKALGIPVTGSLTAIKSVTKALWGMCATPVGAVIAAIALAFKAVHTWMTKSAEGQKVYTKLMAYFGSLAKSITDIVIIFGEYLYKCFTKPNAPLRDFGNNFVKTFKTAVKAAVNLIGGLGTTIKGVLNMDWDTFTAGLKKTWDGIKGAGETVIDVFKTQVSGVIGATKTIYDAFTNEDLSKKLGAAFNGILTKAEQAASLAGKIQEAQIAINKNKETQLKLDGKIAEVRNKIYTLQGKEKIAAIEEARALVKQKYDFQIKQQQQLVELHEKQAKLHTQSLQDIAAERELRMQVLRTQVQQNSEQRMLIRQEEAAKRSLANKSKTDAKKDVTQQKQINSAEGKLDEVIYKNAYERAKAWQSLEQQVTDAKIKAMKEGEEKVIAERKRELSKEIEQIEEQKNAAIKAERDRQKAEFDAQQSVIKAKGGKAETWDDEKHLDSKNIQKITEQYTIIEQKTVESHNNEIYTDVIDKYKTENQKRIDLEKQYDIDIAKIQEARADKEKELNAATTEEQKAELQKQLKNLILAEAQAKKQKGEAIIGFDFELLKKNPTYVAAFEDLNNVSTETLNNLIELFDKTKEKAAESMSPDQLREYTNTLQQMQDELLGRENPFKQVATAQIEYQVSDDQVKALEKYIKALNTGKNIAEATDSVEKKLGITYKTREEAEKALAKAKDKRNKAENKYLKAVKTLNQRINELANAISGLGNTIGGTEGQILGLIGNVLTFVTQTSDGIKAVAATGAQAISTIEKASVILGIISAAIQLLQKISSLYKDSHDQYEEYAAEIKKVNDLTNAVNEYKLAVLAATQAKEKWFATSGLKDLTDAAKYNKEAIKGYLEAATQAQAIYQNEKGGGWLTNTLKWLGSTVGKIVSIPSKLISKGLEAIGVNMDTWIGNIAKWGIDNLFGGVEAIIGKGIGSIIDNSDNYKKGTTAAVNNLRIETRKKTHGFLGSGIGAKSQKTENLVDWAKNNGYGDLFDENMFINVEAAKSIIEKQGDKLVGETKETLETLIKFKEEYDKFNEELESYVSDAYSPLADDLTNALFDWLDSGEDVMDKFKEYASDTFKDIAKEIVKTAVLGQVFNAFQDKIKELYKMYSISDGSMTEKQLSQGIANATKDLMTSVNKSLPMLQDLMKSMDEQFKQLGMDITGASQSQQTATGKAIEAITADQESSLIGIGYAVQIAQEQGNEVRKAIAVDISFLRIYAEQTYNNISEMRDIQYQGLEQLEAINKNTAPIILIREDIASMYKLMKDRY</sequence>
<keyword evidence="5" id="KW-0175">Coiled coil</keyword>
<evidence type="ECO:0000256" key="4">
    <source>
        <dbReference type="ARBA" id="ARBA00023212"/>
    </source>
</evidence>
<name>A0A8S5SJ76_9CAUD</name>
<organism evidence="7">
    <name type="scientific">Siphoviridae sp. ctr0I1</name>
    <dbReference type="NCBI Taxonomy" id="2827952"/>
    <lineage>
        <taxon>Viruses</taxon>
        <taxon>Duplodnaviria</taxon>
        <taxon>Heunggongvirae</taxon>
        <taxon>Uroviricota</taxon>
        <taxon>Caudoviricetes</taxon>
    </lineage>
</organism>
<evidence type="ECO:0000256" key="5">
    <source>
        <dbReference type="SAM" id="Coils"/>
    </source>
</evidence>
<accession>A0A8S5SJ76</accession>
<feature type="coiled-coil region" evidence="5">
    <location>
        <begin position="203"/>
        <end position="364"/>
    </location>
</feature>
<evidence type="ECO:0000256" key="1">
    <source>
        <dbReference type="ARBA" id="ARBA00004245"/>
    </source>
</evidence>
<dbReference type="PANTHER" id="PTHR47970:SF12">
    <property type="entry name" value="KINESIN FAMILY MEMBER 11"/>
    <property type="match status" value="1"/>
</dbReference>
<feature type="coiled-coil region" evidence="5">
    <location>
        <begin position="1200"/>
        <end position="1238"/>
    </location>
</feature>
<feature type="coiled-coil region" evidence="5">
    <location>
        <begin position="916"/>
        <end position="953"/>
    </location>
</feature>
<protein>
    <submittedName>
        <fullName evidence="7">Tape measure domain protein</fullName>
    </submittedName>
</protein>
<comment type="subcellular location">
    <subcellularLocation>
        <location evidence="1">Cytoplasm</location>
        <location evidence="1">Cytoskeleton</location>
    </subcellularLocation>
</comment>
<keyword evidence="4" id="KW-0206">Cytoskeleton</keyword>
<reference evidence="7" key="1">
    <citation type="journal article" date="2021" name="Proc. Natl. Acad. Sci. U.S.A.">
        <title>A Catalog of Tens of Thousands of Viruses from Human Metagenomes Reveals Hidden Associations with Chronic Diseases.</title>
        <authorList>
            <person name="Tisza M.J."/>
            <person name="Buck C.B."/>
        </authorList>
    </citation>
    <scope>NUCLEOTIDE SEQUENCE</scope>
    <source>
        <strain evidence="7">Ctr0I1</strain>
    </source>
</reference>
<evidence type="ECO:0000313" key="7">
    <source>
        <dbReference type="EMBL" id="DAF50883.1"/>
    </source>
</evidence>
<evidence type="ECO:0000256" key="2">
    <source>
        <dbReference type="ARBA" id="ARBA00022490"/>
    </source>
</evidence>
<evidence type="ECO:0000256" key="3">
    <source>
        <dbReference type="ARBA" id="ARBA00023175"/>
    </source>
</evidence>
<proteinExistence type="predicted"/>